<dbReference type="Pfam" id="PF01325">
    <property type="entry name" value="Fe_dep_repress"/>
    <property type="match status" value="1"/>
</dbReference>
<comment type="function">
    <text evidence="6">In the presence of manganese, represses expression of mntH and mntS. Up-regulates expression of mntP.</text>
</comment>
<dbReference type="GO" id="GO:0003700">
    <property type="term" value="F:DNA-binding transcription factor activity"/>
    <property type="evidence" value="ECO:0007669"/>
    <property type="project" value="InterPro"/>
</dbReference>
<evidence type="ECO:0000313" key="9">
    <source>
        <dbReference type="EMBL" id="MBA2882256.1"/>
    </source>
</evidence>
<accession>A0A7W0CAN5</accession>
<dbReference type="EMBL" id="JACDUS010000008">
    <property type="protein sequence ID" value="MBA2882256.1"/>
    <property type="molecule type" value="Genomic_DNA"/>
</dbReference>
<keyword evidence="3" id="KW-0805">Transcription regulation</keyword>
<proteinExistence type="inferred from homology"/>
<evidence type="ECO:0000256" key="5">
    <source>
        <dbReference type="ARBA" id="ARBA00023163"/>
    </source>
</evidence>
<keyword evidence="10" id="KW-1185">Reference proteome</keyword>
<reference evidence="9 10" key="1">
    <citation type="submission" date="2020-07" db="EMBL/GenBank/DDBJ databases">
        <title>Genomic Encyclopedia of Type Strains, Phase IV (KMG-IV): sequencing the most valuable type-strain genomes for metagenomic binning, comparative biology and taxonomic classification.</title>
        <authorList>
            <person name="Goeker M."/>
        </authorList>
    </citation>
    <scope>NUCLEOTIDE SEQUENCE [LARGE SCALE GENOMIC DNA]</scope>
    <source>
        <strain evidence="9 10">DSM 17721</strain>
    </source>
</reference>
<evidence type="ECO:0000259" key="8">
    <source>
        <dbReference type="PROSITE" id="PS50944"/>
    </source>
</evidence>
<keyword evidence="5" id="KW-0804">Transcription</keyword>
<name>A0A7W0CAN5_9BACT</name>
<keyword evidence="4" id="KW-0238">DNA-binding</keyword>
<dbReference type="GO" id="GO:0003677">
    <property type="term" value="F:DNA binding"/>
    <property type="evidence" value="ECO:0007669"/>
    <property type="project" value="UniProtKB-KW"/>
</dbReference>
<protein>
    <recommendedName>
        <fullName evidence="2">Transcriptional regulator MntR</fullName>
    </recommendedName>
</protein>
<gene>
    <name evidence="9" type="ORF">HNR65_002598</name>
</gene>
<dbReference type="AlphaFoldDB" id="A0A7W0CAN5"/>
<feature type="domain" description="HTH dtxR-type" evidence="8">
    <location>
        <begin position="6"/>
        <end position="67"/>
    </location>
</feature>
<dbReference type="Gene3D" id="1.10.10.10">
    <property type="entry name" value="Winged helix-like DNA-binding domain superfamily/Winged helix DNA-binding domain"/>
    <property type="match status" value="1"/>
</dbReference>
<dbReference type="SUPFAM" id="SSF47979">
    <property type="entry name" value="Iron-dependent repressor protein, dimerization domain"/>
    <property type="match status" value="1"/>
</dbReference>
<evidence type="ECO:0000256" key="7">
    <source>
        <dbReference type="SAM" id="MobiDB-lite"/>
    </source>
</evidence>
<dbReference type="SMART" id="SM00529">
    <property type="entry name" value="HTH_DTXR"/>
    <property type="match status" value="1"/>
</dbReference>
<evidence type="ECO:0000256" key="4">
    <source>
        <dbReference type="ARBA" id="ARBA00023125"/>
    </source>
</evidence>
<evidence type="ECO:0000256" key="1">
    <source>
        <dbReference type="ARBA" id="ARBA00007871"/>
    </source>
</evidence>
<dbReference type="Pfam" id="PF02742">
    <property type="entry name" value="Fe_dep_repr_C"/>
    <property type="match status" value="1"/>
</dbReference>
<dbReference type="RefSeq" id="WP_181551898.1">
    <property type="nucleotide sequence ID" value="NZ_JACDUS010000008.1"/>
</dbReference>
<dbReference type="InterPro" id="IPR050536">
    <property type="entry name" value="DtxR_MntR_Metal-Reg"/>
</dbReference>
<evidence type="ECO:0000256" key="2">
    <source>
        <dbReference type="ARBA" id="ARBA00022386"/>
    </source>
</evidence>
<dbReference type="InterPro" id="IPR022689">
    <property type="entry name" value="Iron_dep_repressor"/>
</dbReference>
<sequence>MTGIDLSENLEDYLETILELEKTQKVARVKDIAEMRGVLRGSVTGALKSLAEKGLINYEPYSFITLTRKGTAVAGEINRRHRVIKNFLTHVLQLDPQIAEDNACRMEHAMDRAAVDRMVAFIDYMETCPRTDASWIQGFARHRQGKDDSRPDCKECMTRSAEKHAQKKK</sequence>
<evidence type="ECO:0000256" key="3">
    <source>
        <dbReference type="ARBA" id="ARBA00023015"/>
    </source>
</evidence>
<organism evidence="9 10">
    <name type="scientific">Desulfosalsimonas propionicica</name>
    <dbReference type="NCBI Taxonomy" id="332175"/>
    <lineage>
        <taxon>Bacteria</taxon>
        <taxon>Pseudomonadati</taxon>
        <taxon>Thermodesulfobacteriota</taxon>
        <taxon>Desulfobacteria</taxon>
        <taxon>Desulfobacterales</taxon>
        <taxon>Desulfosalsimonadaceae</taxon>
        <taxon>Desulfosalsimonas</taxon>
    </lineage>
</organism>
<feature type="region of interest" description="Disordered" evidence="7">
    <location>
        <begin position="142"/>
        <end position="169"/>
    </location>
</feature>
<comment type="caution">
    <text evidence="9">The sequence shown here is derived from an EMBL/GenBank/DDBJ whole genome shotgun (WGS) entry which is preliminary data.</text>
</comment>
<dbReference type="Gene3D" id="1.10.60.10">
    <property type="entry name" value="Iron dependent repressor, metal binding and dimerisation domain"/>
    <property type="match status" value="1"/>
</dbReference>
<dbReference type="GO" id="GO:0046983">
    <property type="term" value="F:protein dimerization activity"/>
    <property type="evidence" value="ECO:0007669"/>
    <property type="project" value="InterPro"/>
</dbReference>
<comment type="similarity">
    <text evidence="1">Belongs to the DtxR/MntR family.</text>
</comment>
<dbReference type="GO" id="GO:0046914">
    <property type="term" value="F:transition metal ion binding"/>
    <property type="evidence" value="ECO:0007669"/>
    <property type="project" value="InterPro"/>
</dbReference>
<dbReference type="InterPro" id="IPR022687">
    <property type="entry name" value="HTH_DTXR"/>
</dbReference>
<dbReference type="PROSITE" id="PS50944">
    <property type="entry name" value="HTH_DTXR"/>
    <property type="match status" value="1"/>
</dbReference>
<dbReference type="SUPFAM" id="SSF46785">
    <property type="entry name" value="Winged helix' DNA-binding domain"/>
    <property type="match status" value="1"/>
</dbReference>
<evidence type="ECO:0000256" key="6">
    <source>
        <dbReference type="ARBA" id="ARBA00025185"/>
    </source>
</evidence>
<dbReference type="Proteomes" id="UP000525298">
    <property type="component" value="Unassembled WGS sequence"/>
</dbReference>
<dbReference type="InterPro" id="IPR036390">
    <property type="entry name" value="WH_DNA-bd_sf"/>
</dbReference>
<feature type="compositionally biased region" description="Basic and acidic residues" evidence="7">
    <location>
        <begin position="145"/>
        <end position="169"/>
    </location>
</feature>
<dbReference type="InterPro" id="IPR001367">
    <property type="entry name" value="Fe_dep_repressor"/>
</dbReference>
<dbReference type="InterPro" id="IPR036388">
    <property type="entry name" value="WH-like_DNA-bd_sf"/>
</dbReference>
<dbReference type="PANTHER" id="PTHR33238">
    <property type="entry name" value="IRON (METAL) DEPENDENT REPRESSOR, DTXR FAMILY"/>
    <property type="match status" value="1"/>
</dbReference>
<evidence type="ECO:0000313" key="10">
    <source>
        <dbReference type="Proteomes" id="UP000525298"/>
    </source>
</evidence>
<dbReference type="InterPro" id="IPR036421">
    <property type="entry name" value="Fe_dep_repressor_sf"/>
</dbReference>
<dbReference type="PANTHER" id="PTHR33238:SF7">
    <property type="entry name" value="IRON-DEPENDENT TRANSCRIPTIONAL REGULATOR"/>
    <property type="match status" value="1"/>
</dbReference>